<sequence length="40" mass="4651">MVTSIRRTMKNHLLPLLDKMLLRKRFIIILNSMPGIPTTS</sequence>
<protein>
    <submittedName>
        <fullName evidence="1">Uncharacterized protein</fullName>
    </submittedName>
</protein>
<proteinExistence type="predicted"/>
<name>A0A6B1F9I5_9SYNE</name>
<accession>A0A6B1F9I5</accession>
<evidence type="ECO:0000313" key="1">
    <source>
        <dbReference type="EMBL" id="MYG38395.1"/>
    </source>
</evidence>
<dbReference type="EMBL" id="VYDO01000172">
    <property type="protein sequence ID" value="MYG38395.1"/>
    <property type="molecule type" value="Genomic_DNA"/>
</dbReference>
<dbReference type="AlphaFoldDB" id="A0A6B1F9I5"/>
<reference evidence="1" key="1">
    <citation type="submission" date="2019-09" db="EMBL/GenBank/DDBJ databases">
        <title>Characterisation of the sponge microbiome using genome-centric metagenomics.</title>
        <authorList>
            <person name="Engelberts J.P."/>
            <person name="Robbins S.J."/>
            <person name="De Goeij J.M."/>
            <person name="Aranda M."/>
            <person name="Bell S.C."/>
            <person name="Webster N.S."/>
        </authorList>
    </citation>
    <scope>NUCLEOTIDE SEQUENCE</scope>
    <source>
        <strain evidence="1">SB0676_bin_10</strain>
    </source>
</reference>
<comment type="caution">
    <text evidence="1">The sequence shown here is derived from an EMBL/GenBank/DDBJ whole genome shotgun (WGS) entry which is preliminary data.</text>
</comment>
<gene>
    <name evidence="1" type="ORF">F4162_05270</name>
</gene>
<organism evidence="1">
    <name type="scientific">Synechococcus sp. SB0676_bin_10</name>
    <dbReference type="NCBI Taxonomy" id="2604869"/>
    <lineage>
        <taxon>Bacteria</taxon>
        <taxon>Bacillati</taxon>
        <taxon>Cyanobacteriota</taxon>
        <taxon>Cyanophyceae</taxon>
        <taxon>Synechococcales</taxon>
        <taxon>Synechococcaceae</taxon>
        <taxon>Synechococcus</taxon>
    </lineage>
</organism>